<reference evidence="1" key="1">
    <citation type="submission" date="2020-11" db="EMBL/GenBank/DDBJ databases">
        <authorList>
            <person name="Whitehead M."/>
        </authorList>
    </citation>
    <scope>NUCLEOTIDE SEQUENCE</scope>
    <source>
        <strain evidence="1">EGII</strain>
    </source>
</reference>
<evidence type="ECO:0000313" key="1">
    <source>
        <dbReference type="EMBL" id="CAD7005136.1"/>
    </source>
</evidence>
<name>A0A811V5P4_CERCA</name>
<dbReference type="Proteomes" id="UP000606786">
    <property type="component" value="Unassembled WGS sequence"/>
</dbReference>
<accession>A0A811V5P4</accession>
<dbReference type="EMBL" id="CAJHJT010000034">
    <property type="protein sequence ID" value="CAD7005136.1"/>
    <property type="molecule type" value="Genomic_DNA"/>
</dbReference>
<gene>
    <name evidence="1" type="ORF">CCAP1982_LOCUS13498</name>
</gene>
<keyword evidence="2" id="KW-1185">Reference proteome</keyword>
<organism evidence="1 2">
    <name type="scientific">Ceratitis capitata</name>
    <name type="common">Mediterranean fruit fly</name>
    <name type="synonym">Tephritis capitata</name>
    <dbReference type="NCBI Taxonomy" id="7213"/>
    <lineage>
        <taxon>Eukaryota</taxon>
        <taxon>Metazoa</taxon>
        <taxon>Ecdysozoa</taxon>
        <taxon>Arthropoda</taxon>
        <taxon>Hexapoda</taxon>
        <taxon>Insecta</taxon>
        <taxon>Pterygota</taxon>
        <taxon>Neoptera</taxon>
        <taxon>Endopterygota</taxon>
        <taxon>Diptera</taxon>
        <taxon>Brachycera</taxon>
        <taxon>Muscomorpha</taxon>
        <taxon>Tephritoidea</taxon>
        <taxon>Tephritidae</taxon>
        <taxon>Ceratitis</taxon>
        <taxon>Ceratitis</taxon>
    </lineage>
</organism>
<sequence length="63" mass="7268">MIDRQPTMPLSVGSELLARQQRMSIWLTDEQASPRSTADQLATTIAHRWRRTFVMAEKISTDH</sequence>
<evidence type="ECO:0000313" key="2">
    <source>
        <dbReference type="Proteomes" id="UP000606786"/>
    </source>
</evidence>
<dbReference type="AlphaFoldDB" id="A0A811V5P4"/>
<proteinExistence type="predicted"/>
<comment type="caution">
    <text evidence="1">The sequence shown here is derived from an EMBL/GenBank/DDBJ whole genome shotgun (WGS) entry which is preliminary data.</text>
</comment>
<protein>
    <submittedName>
        <fullName evidence="1">(Mediterranean fruit fly) hypothetical protein</fullName>
    </submittedName>
</protein>